<dbReference type="RefSeq" id="WP_296091154.1">
    <property type="nucleotide sequence ID" value="NZ_CAUOSC010000037.1"/>
</dbReference>
<evidence type="ECO:0000313" key="2">
    <source>
        <dbReference type="Proteomes" id="UP000704068"/>
    </source>
</evidence>
<gene>
    <name evidence="1" type="ORF">HXK21_08680</name>
</gene>
<reference evidence="1" key="1">
    <citation type="submission" date="2020-04" db="EMBL/GenBank/DDBJ databases">
        <title>Deep metagenomics examines the oral microbiome during advanced dental caries in children, revealing novel taxa and co-occurrences with host molecules.</title>
        <authorList>
            <person name="Baker J.L."/>
            <person name="Morton J.T."/>
            <person name="Dinis M."/>
            <person name="Alvarez R."/>
            <person name="Tran N.C."/>
            <person name="Knight R."/>
            <person name="Edlund A."/>
        </authorList>
    </citation>
    <scope>NUCLEOTIDE SEQUENCE</scope>
    <source>
        <strain evidence="1">JCVI_34_bin.1</strain>
    </source>
</reference>
<comment type="caution">
    <text evidence="1">The sequence shown here is derived from an EMBL/GenBank/DDBJ whole genome shotgun (WGS) entry which is preliminary data.</text>
</comment>
<dbReference type="Proteomes" id="UP000704068">
    <property type="component" value="Unassembled WGS sequence"/>
</dbReference>
<sequence>MHNKFIFNQLKSKQPKEVTTFCAYDDASRKNENVSKPNKNAFSIGLKGLPFAPRDTISIIV</sequence>
<evidence type="ECO:0000313" key="1">
    <source>
        <dbReference type="EMBL" id="MBF0971096.1"/>
    </source>
</evidence>
<name>A0A929X0R7_9BACT</name>
<accession>A0A929X0R7</accession>
<organism evidence="1 2">
    <name type="scientific">Alloprevotella tannerae</name>
    <dbReference type="NCBI Taxonomy" id="76122"/>
    <lineage>
        <taxon>Bacteria</taxon>
        <taxon>Pseudomonadati</taxon>
        <taxon>Bacteroidota</taxon>
        <taxon>Bacteroidia</taxon>
        <taxon>Bacteroidales</taxon>
        <taxon>Prevotellaceae</taxon>
        <taxon>Alloprevotella</taxon>
    </lineage>
</organism>
<proteinExistence type="predicted"/>
<protein>
    <submittedName>
        <fullName evidence="1">Uncharacterized protein</fullName>
    </submittedName>
</protein>
<dbReference type="AlphaFoldDB" id="A0A929X0R7"/>
<dbReference type="EMBL" id="JABZGR010000038">
    <property type="protein sequence ID" value="MBF0971096.1"/>
    <property type="molecule type" value="Genomic_DNA"/>
</dbReference>